<dbReference type="GO" id="GO:0015969">
    <property type="term" value="P:guanosine tetraphosphate metabolic process"/>
    <property type="evidence" value="ECO:0007669"/>
    <property type="project" value="InterPro"/>
</dbReference>
<comment type="similarity">
    <text evidence="2">Belongs to the relA/spoT family.</text>
</comment>
<dbReference type="CDD" id="cd05399">
    <property type="entry name" value="NT_Rel-Spo_like"/>
    <property type="match status" value="1"/>
</dbReference>
<reference evidence="5" key="1">
    <citation type="submission" date="2019-03" db="EMBL/GenBank/DDBJ databases">
        <title>Lake Tanganyika Metagenome-Assembled Genomes (MAGs).</title>
        <authorList>
            <person name="Tran P."/>
        </authorList>
    </citation>
    <scope>NUCLEOTIDE SEQUENCE</scope>
    <source>
        <strain evidence="5">M_DeepCast_400m_m2_100</strain>
    </source>
</reference>
<dbReference type="Proteomes" id="UP000748308">
    <property type="component" value="Unassembled WGS sequence"/>
</dbReference>
<dbReference type="Gene3D" id="3.30.460.10">
    <property type="entry name" value="Beta Polymerase, domain 2"/>
    <property type="match status" value="1"/>
</dbReference>
<feature type="domain" description="HD" evidence="3">
    <location>
        <begin position="53"/>
        <end position="157"/>
    </location>
</feature>
<dbReference type="Pfam" id="PF19296">
    <property type="entry name" value="RelA_AH_RIS"/>
    <property type="match status" value="1"/>
</dbReference>
<dbReference type="PANTHER" id="PTHR21262:SF31">
    <property type="entry name" value="GTP PYROPHOSPHOKINASE"/>
    <property type="match status" value="1"/>
</dbReference>
<organism evidence="5 6">
    <name type="scientific">Eiseniibacteriota bacterium</name>
    <dbReference type="NCBI Taxonomy" id="2212470"/>
    <lineage>
        <taxon>Bacteria</taxon>
        <taxon>Candidatus Eiseniibacteriota</taxon>
    </lineage>
</organism>
<dbReference type="Pfam" id="PF02824">
    <property type="entry name" value="TGS"/>
    <property type="match status" value="1"/>
</dbReference>
<dbReference type="InterPro" id="IPR004811">
    <property type="entry name" value="RelA/Spo_fam"/>
</dbReference>
<dbReference type="FunFam" id="3.30.460.10:FF:000001">
    <property type="entry name" value="GTP pyrophosphokinase RelA"/>
    <property type="match status" value="1"/>
</dbReference>
<dbReference type="Pfam" id="PF04607">
    <property type="entry name" value="RelA_SpoT"/>
    <property type="match status" value="1"/>
</dbReference>
<dbReference type="GO" id="GO:0005886">
    <property type="term" value="C:plasma membrane"/>
    <property type="evidence" value="ECO:0007669"/>
    <property type="project" value="TreeGrafter"/>
</dbReference>
<comment type="pathway">
    <text evidence="1">Purine metabolism.</text>
</comment>
<protein>
    <submittedName>
        <fullName evidence="5">Bifunctional (P)ppGpp synthetase/guanosine-3',5'-bis(Diphosphate) 3'-pyrophosphohydrolase</fullName>
    </submittedName>
</protein>
<evidence type="ECO:0000256" key="1">
    <source>
        <dbReference type="ARBA" id="ARBA00025704"/>
    </source>
</evidence>
<dbReference type="FunFam" id="3.10.20.30:FF:000002">
    <property type="entry name" value="GTP pyrophosphokinase (RelA/SpoT)"/>
    <property type="match status" value="1"/>
</dbReference>
<dbReference type="CDD" id="cd01668">
    <property type="entry name" value="TGS_RSH"/>
    <property type="match status" value="1"/>
</dbReference>
<evidence type="ECO:0000259" key="4">
    <source>
        <dbReference type="PROSITE" id="PS51880"/>
    </source>
</evidence>
<dbReference type="Pfam" id="PF13328">
    <property type="entry name" value="HD_4"/>
    <property type="match status" value="1"/>
</dbReference>
<dbReference type="CDD" id="cd00077">
    <property type="entry name" value="HDc"/>
    <property type="match status" value="1"/>
</dbReference>
<dbReference type="InterPro" id="IPR012675">
    <property type="entry name" value="Beta-grasp_dom_sf"/>
</dbReference>
<dbReference type="PANTHER" id="PTHR21262">
    <property type="entry name" value="GUANOSINE-3',5'-BIS DIPHOSPHATE 3'-PYROPHOSPHOHYDROLASE"/>
    <property type="match status" value="1"/>
</dbReference>
<dbReference type="NCBIfam" id="TIGR00691">
    <property type="entry name" value="spoT_relA"/>
    <property type="match status" value="1"/>
</dbReference>
<dbReference type="InterPro" id="IPR006674">
    <property type="entry name" value="HD_domain"/>
</dbReference>
<dbReference type="InterPro" id="IPR043519">
    <property type="entry name" value="NT_sf"/>
</dbReference>
<dbReference type="InterPro" id="IPR033655">
    <property type="entry name" value="TGS_RelA/SpoT"/>
</dbReference>
<feature type="non-terminal residue" evidence="5">
    <location>
        <position position="571"/>
    </location>
</feature>
<dbReference type="EMBL" id="VGIY01000407">
    <property type="protein sequence ID" value="MBM3318583.1"/>
    <property type="molecule type" value="Genomic_DNA"/>
</dbReference>
<dbReference type="SMART" id="SM00471">
    <property type="entry name" value="HDc"/>
    <property type="match status" value="1"/>
</dbReference>
<dbReference type="SUPFAM" id="SSF81271">
    <property type="entry name" value="TGS-like"/>
    <property type="match status" value="1"/>
</dbReference>
<sequence length="571" mass="64275">MSVGPERSDELFEALVADFLELRPGADGAGLRRAYALASACHAGQRRAGGEDFVVHPLAVARILFDLLRRRADEAILCAALLHDTVEDSQGRLTIEKLTAEFGGEVAALVDGVTHIAALPFRTPEAAQTENYRKMLLSMARDIRVILIKLADRLHNMRTLEALDEPRRRRIAQETLDIYSSIAHRLGIGRFRWELEDLAFKHLDPGSYDLLKKKVAEKRDQRERAIAELCAPIRLRLVEKGIAAEVGGRPKHLLSIWRKMERLQAPFEEIYDLLGVRIVTETRDDCYRALGVIHDMFTPVADRFRDYIAMPKGNMYQSLHTAVVVPEQRQRVEIQIRTREMHVVSEIGIAAHYAYKEGVRPSDRELEEKLGDFIAAGTTEWQGDSGDPREFIDFLKTSLYQDEVFVFTPRGSVIRLPRGATPLDFAYAIHTDLGNHCVGAKVNGRIVPLRYALRSGEVVEVISSPQGQPNEAWLKLAVSSRAKSKIRRWLQEERLEGSVRLGREMLARELKKRHLSPAADRDLQDVSQSFGLADAPLLYAKIGQGDLSVASVVARLHPETRPEERRVSSAL</sequence>
<evidence type="ECO:0000313" key="6">
    <source>
        <dbReference type="Proteomes" id="UP000748308"/>
    </source>
</evidence>
<dbReference type="PROSITE" id="PS51880">
    <property type="entry name" value="TGS"/>
    <property type="match status" value="1"/>
</dbReference>
<dbReference type="PROSITE" id="PS51831">
    <property type="entry name" value="HD"/>
    <property type="match status" value="1"/>
</dbReference>
<dbReference type="Gene3D" id="3.10.20.30">
    <property type="match status" value="1"/>
</dbReference>
<dbReference type="FunFam" id="1.10.3210.10:FF:000001">
    <property type="entry name" value="GTP pyrophosphokinase RelA"/>
    <property type="match status" value="1"/>
</dbReference>
<comment type="caution">
    <text evidence="5">The sequence shown here is derived from an EMBL/GenBank/DDBJ whole genome shotgun (WGS) entry which is preliminary data.</text>
</comment>
<name>A0A937XES3_UNCEI</name>
<gene>
    <name evidence="5" type="ORF">FJY75_12095</name>
</gene>
<evidence type="ECO:0000313" key="5">
    <source>
        <dbReference type="EMBL" id="MBM3318583.1"/>
    </source>
</evidence>
<evidence type="ECO:0000256" key="2">
    <source>
        <dbReference type="RuleBase" id="RU003847"/>
    </source>
</evidence>
<dbReference type="InterPro" id="IPR045600">
    <property type="entry name" value="RelA/SpoT_AH_RIS"/>
</dbReference>
<dbReference type="InterPro" id="IPR007685">
    <property type="entry name" value="RelA_SpoT"/>
</dbReference>
<dbReference type="SUPFAM" id="SSF81301">
    <property type="entry name" value="Nucleotidyltransferase"/>
    <property type="match status" value="1"/>
</dbReference>
<dbReference type="Gene3D" id="1.10.3210.10">
    <property type="entry name" value="Hypothetical protein af1432"/>
    <property type="match status" value="1"/>
</dbReference>
<dbReference type="InterPro" id="IPR012676">
    <property type="entry name" value="TGS-like"/>
</dbReference>
<dbReference type="AlphaFoldDB" id="A0A937XES3"/>
<feature type="domain" description="TGS" evidence="4">
    <location>
        <begin position="402"/>
        <end position="463"/>
    </location>
</feature>
<evidence type="ECO:0000259" key="3">
    <source>
        <dbReference type="PROSITE" id="PS51831"/>
    </source>
</evidence>
<accession>A0A937XES3</accession>
<dbReference type="InterPro" id="IPR004095">
    <property type="entry name" value="TGS"/>
</dbReference>
<proteinExistence type="inferred from homology"/>
<dbReference type="SUPFAM" id="SSF109604">
    <property type="entry name" value="HD-domain/PDEase-like"/>
    <property type="match status" value="1"/>
</dbReference>
<dbReference type="InterPro" id="IPR003607">
    <property type="entry name" value="HD/PDEase_dom"/>
</dbReference>
<dbReference type="SMART" id="SM00954">
    <property type="entry name" value="RelA_SpoT"/>
    <property type="match status" value="1"/>
</dbReference>
<comment type="function">
    <text evidence="2">In eubacteria ppGpp (guanosine 3'-diphosphate 5'-diphosphate) is a mediator of the stringent response that coordinates a variety of cellular activities in response to changes in nutritional abundance.</text>
</comment>